<protein>
    <submittedName>
        <fullName evidence="2">PSQ10.12c</fullName>
    </submittedName>
</protein>
<dbReference type="PANTHER" id="PTHR13696:SF96">
    <property type="entry name" value="COBQ_COBB_MIND_PARA NUCLEOTIDE BINDING DOMAIN-CONTAINING PROTEIN"/>
    <property type="match status" value="1"/>
</dbReference>
<evidence type="ECO:0000313" key="2">
    <source>
        <dbReference type="EMBL" id="ABD48735.1"/>
    </source>
</evidence>
<dbReference type="PANTHER" id="PTHR13696">
    <property type="entry name" value="P-LOOP CONTAINING NUCLEOSIDE TRIPHOSPHATE HYDROLASE"/>
    <property type="match status" value="1"/>
</dbReference>
<geneLocation type="plasmid" evidence="2">
    <name>pSQ10</name>
</geneLocation>
<dbReference type="InterPro" id="IPR002586">
    <property type="entry name" value="CobQ/CobB/MinD/ParA_Nub-bd_dom"/>
</dbReference>
<evidence type="ECO:0000259" key="1">
    <source>
        <dbReference type="Pfam" id="PF01656"/>
    </source>
</evidence>
<dbReference type="SUPFAM" id="SSF52540">
    <property type="entry name" value="P-loop containing nucleoside triphosphate hydrolases"/>
    <property type="match status" value="1"/>
</dbReference>
<dbReference type="InterPro" id="IPR027417">
    <property type="entry name" value="P-loop_NTPase"/>
</dbReference>
<dbReference type="RefSeq" id="WP_012954659.1">
    <property type="nucleotide sequence ID" value="NC_013779.1"/>
</dbReference>
<dbReference type="EMBL" id="DQ399904">
    <property type="protein sequence ID" value="ABD48735.1"/>
    <property type="molecule type" value="Genomic_DNA"/>
</dbReference>
<reference evidence="2" key="1">
    <citation type="submission" date="2006-02" db="EMBL/GenBank/DDBJ databases">
        <title>Complete nucleotide sequence of Nocardiopsis plasmid pSQ10.</title>
        <authorList>
            <person name="Shen M."/>
            <person name="Xia H."/>
            <person name="Jiang C."/>
            <person name="Xu L."/>
            <person name="Qin Z."/>
        </authorList>
    </citation>
    <scope>NUCLEOTIDE SEQUENCE</scope>
    <source>
        <strain evidence="2">90127</strain>
        <plasmid evidence="2">pSQ10</plasmid>
    </source>
</reference>
<dbReference type="InterPro" id="IPR050678">
    <property type="entry name" value="DNA_Partitioning_ATPase"/>
</dbReference>
<sequence>MKLGIALVNTKPGTAKTTSGFMLAYALHKRGEDVVLFDADPAGSTLAWSDAIGGCPFDVVGLPQNQPGTKLGAYTRPDSIAVVDNPQAEDHGKVVRSILRVVDEAVVTVAPSLIEIERTSLMAEVLEEVEETRNEPLRTSVLLNRVASRAESGPMAREALAGAGYDVLASEIPRLDLYPMAYGRVPSAAALAPFEPLAAELLARAGA</sequence>
<dbReference type="CDD" id="cd02042">
    <property type="entry name" value="ParAB_family"/>
    <property type="match status" value="1"/>
</dbReference>
<proteinExistence type="predicted"/>
<feature type="domain" description="CobQ/CobB/MinD/ParA nucleotide binding" evidence="1">
    <location>
        <begin position="5"/>
        <end position="176"/>
    </location>
</feature>
<dbReference type="Pfam" id="PF01656">
    <property type="entry name" value="CbiA"/>
    <property type="match status" value="1"/>
</dbReference>
<name>Q27I76_9ACTN</name>
<organism evidence="2">
    <name type="scientific">Nocardiopsis sp. 90127</name>
    <dbReference type="NCBI Taxonomy" id="373213"/>
    <lineage>
        <taxon>Bacteria</taxon>
        <taxon>Bacillati</taxon>
        <taxon>Actinomycetota</taxon>
        <taxon>Actinomycetes</taxon>
        <taxon>Streptosporangiales</taxon>
        <taxon>Nocardiopsidaceae</taxon>
        <taxon>Nocardiopsis</taxon>
    </lineage>
</organism>
<keyword evidence="2" id="KW-0614">Plasmid</keyword>
<dbReference type="Gene3D" id="3.40.50.300">
    <property type="entry name" value="P-loop containing nucleotide triphosphate hydrolases"/>
    <property type="match status" value="1"/>
</dbReference>
<dbReference type="AlphaFoldDB" id="Q27I76"/>
<accession>Q27I76</accession>